<reference evidence="1" key="1">
    <citation type="submission" date="2022-06" db="EMBL/GenBank/DDBJ databases">
        <authorList>
            <person name="Legras J.-L."/>
            <person name="Devillers H."/>
            <person name="Grondin C."/>
        </authorList>
    </citation>
    <scope>NUCLEOTIDE SEQUENCE</scope>
    <source>
        <strain evidence="1">CLIB 1444</strain>
    </source>
</reference>
<gene>
    <name evidence="1" type="ORF">CLIB1444_05S01904</name>
</gene>
<accession>A0ACA9Y7M9</accession>
<organism evidence="1 2">
    <name type="scientific">[Candida] jaroonii</name>
    <dbReference type="NCBI Taxonomy" id="467808"/>
    <lineage>
        <taxon>Eukaryota</taxon>
        <taxon>Fungi</taxon>
        <taxon>Dikarya</taxon>
        <taxon>Ascomycota</taxon>
        <taxon>Saccharomycotina</taxon>
        <taxon>Pichiomycetes</taxon>
        <taxon>Debaryomycetaceae</taxon>
        <taxon>Yamadazyma</taxon>
    </lineage>
</organism>
<sequence>MDPLVARAYLRGLLYGSGIIATGVVLFKYTTPTDEELISRFSPEIRAEYEKNRALRQQEQKELMELVKQTTASNDPIWKTGKIGSPFEKDTRSMDPKLVNFQEFEKEKGLKYQQEQIEKSEKELQEAKELLKKKSSWW</sequence>
<comment type="caution">
    <text evidence="1">The sequence shown here is derived from an EMBL/GenBank/DDBJ whole genome shotgun (WGS) entry which is preliminary data.</text>
</comment>
<evidence type="ECO:0000313" key="2">
    <source>
        <dbReference type="Proteomes" id="UP001152531"/>
    </source>
</evidence>
<keyword evidence="2" id="KW-1185">Reference proteome</keyword>
<evidence type="ECO:0000313" key="1">
    <source>
        <dbReference type="EMBL" id="CAH6721025.1"/>
    </source>
</evidence>
<proteinExistence type="predicted"/>
<dbReference type="Proteomes" id="UP001152531">
    <property type="component" value="Unassembled WGS sequence"/>
</dbReference>
<name>A0ACA9Y7M9_9ASCO</name>
<dbReference type="EMBL" id="CALSDN010000005">
    <property type="protein sequence ID" value="CAH6721025.1"/>
    <property type="molecule type" value="Genomic_DNA"/>
</dbReference>
<protein>
    <submittedName>
        <fullName evidence="1">Assembly factor Cbp4p</fullName>
    </submittedName>
</protein>